<proteinExistence type="inferred from homology"/>
<reference evidence="8 9" key="2">
    <citation type="journal article" date="2023" name="ChemBioChem">
        <title>Acyltransferase Domain Exchange between Two Independent Type I Polyketide Synthases in the Same Producer Strain of Macrolide Antibiotics.</title>
        <authorList>
            <person name="Kudo F."/>
            <person name="Kishikawa K."/>
            <person name="Tsuboi K."/>
            <person name="Kido T."/>
            <person name="Usui T."/>
            <person name="Hashimoto J."/>
            <person name="Shin-Ya K."/>
            <person name="Miyanaga A."/>
            <person name="Eguchi T."/>
        </authorList>
    </citation>
    <scope>NUCLEOTIDE SEQUENCE [LARGE SCALE GENOMIC DNA]</scope>
    <source>
        <strain evidence="8 9">A-8890</strain>
    </source>
</reference>
<dbReference type="PANTHER" id="PTHR43297:SF14">
    <property type="entry name" value="ATPASE AAA-TYPE CORE DOMAIN-CONTAINING PROTEIN"/>
    <property type="match status" value="1"/>
</dbReference>
<keyword evidence="6" id="KW-1278">Translocase</keyword>
<evidence type="ECO:0000256" key="1">
    <source>
        <dbReference type="ARBA" id="ARBA00004370"/>
    </source>
</evidence>
<dbReference type="RefSeq" id="WP_286260474.1">
    <property type="nucleotide sequence ID" value="NZ_AP018448.1"/>
</dbReference>
<evidence type="ECO:0000256" key="5">
    <source>
        <dbReference type="ARBA" id="ARBA00022519"/>
    </source>
</evidence>
<evidence type="ECO:0000256" key="3">
    <source>
        <dbReference type="ARBA" id="ARBA00022448"/>
    </source>
</evidence>
<keyword evidence="5" id="KW-0997">Cell inner membrane</keyword>
<dbReference type="InterPro" id="IPR027417">
    <property type="entry name" value="P-loop_NTPase"/>
</dbReference>
<keyword evidence="8" id="KW-0067">ATP-binding</keyword>
<protein>
    <submittedName>
        <fullName evidence="8">ABC transporter ATP-binding protein</fullName>
    </submittedName>
</protein>
<dbReference type="GO" id="GO:0005524">
    <property type="term" value="F:ATP binding"/>
    <property type="evidence" value="ECO:0007669"/>
    <property type="project" value="UniProtKB-KW"/>
</dbReference>
<dbReference type="Proteomes" id="UP001321542">
    <property type="component" value="Chromosome"/>
</dbReference>
<keyword evidence="3" id="KW-0813">Transport</keyword>
<dbReference type="SUPFAM" id="SSF52540">
    <property type="entry name" value="P-loop containing nucleoside triphosphate hydrolases"/>
    <property type="match status" value="1"/>
</dbReference>
<dbReference type="InterPro" id="IPR050388">
    <property type="entry name" value="ABC_Ni/Peptide_Import"/>
</dbReference>
<dbReference type="PANTHER" id="PTHR43297">
    <property type="entry name" value="OLIGOPEPTIDE TRANSPORT ATP-BINDING PROTEIN APPD"/>
    <property type="match status" value="1"/>
</dbReference>
<evidence type="ECO:0000256" key="4">
    <source>
        <dbReference type="ARBA" id="ARBA00022475"/>
    </source>
</evidence>
<evidence type="ECO:0000256" key="6">
    <source>
        <dbReference type="ARBA" id="ARBA00022967"/>
    </source>
</evidence>
<keyword evidence="9" id="KW-1185">Reference proteome</keyword>
<keyword evidence="4" id="KW-1003">Cell membrane</keyword>
<comment type="similarity">
    <text evidence="2">Belongs to the ABC transporter superfamily.</text>
</comment>
<dbReference type="EMBL" id="AP018448">
    <property type="protein sequence ID" value="BBC36878.1"/>
    <property type="molecule type" value="Genomic_DNA"/>
</dbReference>
<gene>
    <name evidence="8" type="ORF">SGFS_081720</name>
</gene>
<comment type="subcellular location">
    <subcellularLocation>
        <location evidence="1">Membrane</location>
    </subcellularLocation>
</comment>
<sequence length="96" mass="10328">MPATSLVLRIREITSALDPDTGHAIMDFLTDLRERRGTTLVLISHDLPLIADRTDTVTVLEAGRVVESGHTADVFTDPQHEATQALLGTSAPAARP</sequence>
<evidence type="ECO:0000256" key="2">
    <source>
        <dbReference type="ARBA" id="ARBA00005417"/>
    </source>
</evidence>
<evidence type="ECO:0000313" key="8">
    <source>
        <dbReference type="EMBL" id="BBC36878.1"/>
    </source>
</evidence>
<evidence type="ECO:0000256" key="7">
    <source>
        <dbReference type="ARBA" id="ARBA00023136"/>
    </source>
</evidence>
<evidence type="ECO:0000313" key="9">
    <source>
        <dbReference type="Proteomes" id="UP001321542"/>
    </source>
</evidence>
<keyword evidence="7" id="KW-0472">Membrane</keyword>
<reference evidence="8 9" key="1">
    <citation type="journal article" date="2010" name="ChemBioChem">
        <title>Cloning and characterization of the biosynthetic gene cluster of 16-membered macrolide antibiotic FD-891: involvement of a dual functional cytochrome P450 monooxygenase catalyzing epoxidation and hydroxylation.</title>
        <authorList>
            <person name="Kudo F."/>
            <person name="Motegi A."/>
            <person name="Mizoue K."/>
            <person name="Eguchi T."/>
        </authorList>
    </citation>
    <scope>NUCLEOTIDE SEQUENCE [LARGE SCALE GENOMIC DNA]</scope>
    <source>
        <strain evidence="8 9">A-8890</strain>
    </source>
</reference>
<accession>A0ABN5VTS3</accession>
<organism evidence="8 9">
    <name type="scientific">Streptomyces graminofaciens</name>
    <dbReference type="NCBI Taxonomy" id="68212"/>
    <lineage>
        <taxon>Bacteria</taxon>
        <taxon>Bacillati</taxon>
        <taxon>Actinomycetota</taxon>
        <taxon>Actinomycetes</taxon>
        <taxon>Kitasatosporales</taxon>
        <taxon>Streptomycetaceae</taxon>
        <taxon>Streptomyces</taxon>
    </lineage>
</organism>
<dbReference type="Gene3D" id="3.40.50.300">
    <property type="entry name" value="P-loop containing nucleotide triphosphate hydrolases"/>
    <property type="match status" value="1"/>
</dbReference>
<keyword evidence="8" id="KW-0547">Nucleotide-binding</keyword>
<name>A0ABN5VTS3_9ACTN</name>